<evidence type="ECO:0000313" key="3">
    <source>
        <dbReference type="Proteomes" id="UP000823405"/>
    </source>
</evidence>
<gene>
    <name evidence="2" type="ORF">BGZ97_003610</name>
</gene>
<feature type="transmembrane region" description="Helical" evidence="1">
    <location>
        <begin position="143"/>
        <end position="163"/>
    </location>
</feature>
<dbReference type="Proteomes" id="UP000823405">
    <property type="component" value="Unassembled WGS sequence"/>
</dbReference>
<proteinExistence type="predicted"/>
<comment type="caution">
    <text evidence="2">The sequence shown here is derived from an EMBL/GenBank/DDBJ whole genome shotgun (WGS) entry which is preliminary data.</text>
</comment>
<keyword evidence="1" id="KW-0812">Transmembrane</keyword>
<protein>
    <submittedName>
        <fullName evidence="2">Uncharacterized protein</fullName>
    </submittedName>
</protein>
<evidence type="ECO:0000256" key="1">
    <source>
        <dbReference type="SAM" id="Phobius"/>
    </source>
</evidence>
<sequence>MTAALISLKRQPWDVVMREGFKRGPIPPPDDLINSINQTELSFVNLPRTGTTKFTFYISTTRLLKATDDAAEYLASLGQNVFVDTTGRSEPEGLYIRFLHRLDHYRCGARSYLSDLGGVLPVGLNGSLYKLNYEEIKSKEEKIPMLMIAITITWPSGAIKWLLLMQASWRRT</sequence>
<keyword evidence="1" id="KW-1133">Transmembrane helix</keyword>
<organism evidence="2 3">
    <name type="scientific">Linnemannia gamsii</name>
    <dbReference type="NCBI Taxonomy" id="64522"/>
    <lineage>
        <taxon>Eukaryota</taxon>
        <taxon>Fungi</taxon>
        <taxon>Fungi incertae sedis</taxon>
        <taxon>Mucoromycota</taxon>
        <taxon>Mortierellomycotina</taxon>
        <taxon>Mortierellomycetes</taxon>
        <taxon>Mortierellales</taxon>
        <taxon>Mortierellaceae</taxon>
        <taxon>Linnemannia</taxon>
    </lineage>
</organism>
<name>A0A9P6QT57_9FUNG</name>
<reference evidence="2" key="1">
    <citation type="journal article" date="2020" name="Fungal Divers.">
        <title>Resolving the Mortierellaceae phylogeny through synthesis of multi-gene phylogenetics and phylogenomics.</title>
        <authorList>
            <person name="Vandepol N."/>
            <person name="Liber J."/>
            <person name="Desiro A."/>
            <person name="Na H."/>
            <person name="Kennedy M."/>
            <person name="Barry K."/>
            <person name="Grigoriev I.V."/>
            <person name="Miller A.N."/>
            <person name="O'Donnell K."/>
            <person name="Stajich J.E."/>
            <person name="Bonito G."/>
        </authorList>
    </citation>
    <scope>NUCLEOTIDE SEQUENCE</scope>
    <source>
        <strain evidence="2">NVP60</strain>
    </source>
</reference>
<accession>A0A9P6QT57</accession>
<evidence type="ECO:0000313" key="2">
    <source>
        <dbReference type="EMBL" id="KAG0299637.1"/>
    </source>
</evidence>
<keyword evidence="3" id="KW-1185">Reference proteome</keyword>
<dbReference type="AlphaFoldDB" id="A0A9P6QT57"/>
<dbReference type="OrthoDB" id="2387820at2759"/>
<dbReference type="EMBL" id="JAAAIN010001862">
    <property type="protein sequence ID" value="KAG0299637.1"/>
    <property type="molecule type" value="Genomic_DNA"/>
</dbReference>
<keyword evidence="1" id="KW-0472">Membrane</keyword>